<gene>
    <name evidence="2" type="ORF">CTI12_AA072970</name>
</gene>
<feature type="region of interest" description="Disordered" evidence="1">
    <location>
        <begin position="208"/>
        <end position="231"/>
    </location>
</feature>
<evidence type="ECO:0000313" key="3">
    <source>
        <dbReference type="Proteomes" id="UP000245207"/>
    </source>
</evidence>
<keyword evidence="3" id="KW-1185">Reference proteome</keyword>
<dbReference type="Proteomes" id="UP000245207">
    <property type="component" value="Unassembled WGS sequence"/>
</dbReference>
<comment type="caution">
    <text evidence="2">The sequence shown here is derived from an EMBL/GenBank/DDBJ whole genome shotgun (WGS) entry which is preliminary data.</text>
</comment>
<dbReference type="PANTHER" id="PTHR36707">
    <property type="entry name" value="T20M3.17 PROTEIN"/>
    <property type="match status" value="1"/>
</dbReference>
<evidence type="ECO:0000256" key="1">
    <source>
        <dbReference type="SAM" id="MobiDB-lite"/>
    </source>
</evidence>
<dbReference type="OrthoDB" id="773993at2759"/>
<proteinExistence type="predicted"/>
<dbReference type="EMBL" id="PKPP01000401">
    <property type="protein sequence ID" value="PWA93245.1"/>
    <property type="molecule type" value="Genomic_DNA"/>
</dbReference>
<sequence length="376" mass="42056">MGRTQRCIVFQEGRNKCKESTKQHNREMGPVFRSRFKAFEDEDGEFADALRKEELLDHENCTWLSSSDASSPSSCLQYDGLYGYIDLKIDAWFISLLSTPSPRFSTVLSTEATFFDGSRVNPMEEASLVLHQTKVCDKDMSFDGSSDDHSLFSSTASSYHSSDIVDLEEFGNDQPLFWPSNSAPDWGSRTKCELFIMSPRKDVYKVATSPKNSPLSSSSSSDHVSEAVAIEEDSRTRTPIFLPSSCASQWGSNTKWGLFVMSPRKDIYKIGKSPKTSPDTLRLRVLSRSNTDVEKGCSRRLEFSIKPVATKQKEVDAEAKKSVTKHKIVLLEDLLLVDKLNADGPIEDVLGLCEFDGHEGVESDFNDDKFSLAEIV</sequence>
<protein>
    <submittedName>
        <fullName evidence="2">Uncharacterized protein</fullName>
    </submittedName>
</protein>
<feature type="compositionally biased region" description="Low complexity" evidence="1">
    <location>
        <begin position="209"/>
        <end position="222"/>
    </location>
</feature>
<dbReference type="PANTHER" id="PTHR36707:SF1">
    <property type="entry name" value="T20M3.17 PROTEIN"/>
    <property type="match status" value="1"/>
</dbReference>
<evidence type="ECO:0000313" key="2">
    <source>
        <dbReference type="EMBL" id="PWA93245.1"/>
    </source>
</evidence>
<name>A0A2U1Q5H2_ARTAN</name>
<accession>A0A2U1Q5H2</accession>
<organism evidence="2 3">
    <name type="scientific">Artemisia annua</name>
    <name type="common">Sweet wormwood</name>
    <dbReference type="NCBI Taxonomy" id="35608"/>
    <lineage>
        <taxon>Eukaryota</taxon>
        <taxon>Viridiplantae</taxon>
        <taxon>Streptophyta</taxon>
        <taxon>Embryophyta</taxon>
        <taxon>Tracheophyta</taxon>
        <taxon>Spermatophyta</taxon>
        <taxon>Magnoliopsida</taxon>
        <taxon>eudicotyledons</taxon>
        <taxon>Gunneridae</taxon>
        <taxon>Pentapetalae</taxon>
        <taxon>asterids</taxon>
        <taxon>campanulids</taxon>
        <taxon>Asterales</taxon>
        <taxon>Asteraceae</taxon>
        <taxon>Asteroideae</taxon>
        <taxon>Anthemideae</taxon>
        <taxon>Artemisiinae</taxon>
        <taxon>Artemisia</taxon>
    </lineage>
</organism>
<reference evidence="2 3" key="1">
    <citation type="journal article" date="2018" name="Mol. Plant">
        <title>The genome of Artemisia annua provides insight into the evolution of Asteraceae family and artemisinin biosynthesis.</title>
        <authorList>
            <person name="Shen Q."/>
            <person name="Zhang L."/>
            <person name="Liao Z."/>
            <person name="Wang S."/>
            <person name="Yan T."/>
            <person name="Shi P."/>
            <person name="Liu M."/>
            <person name="Fu X."/>
            <person name="Pan Q."/>
            <person name="Wang Y."/>
            <person name="Lv Z."/>
            <person name="Lu X."/>
            <person name="Zhang F."/>
            <person name="Jiang W."/>
            <person name="Ma Y."/>
            <person name="Chen M."/>
            <person name="Hao X."/>
            <person name="Li L."/>
            <person name="Tang Y."/>
            <person name="Lv G."/>
            <person name="Zhou Y."/>
            <person name="Sun X."/>
            <person name="Brodelius P.E."/>
            <person name="Rose J.K.C."/>
            <person name="Tang K."/>
        </authorList>
    </citation>
    <scope>NUCLEOTIDE SEQUENCE [LARGE SCALE GENOMIC DNA]</scope>
    <source>
        <strain evidence="3">cv. Huhao1</strain>
        <tissue evidence="2">Leaf</tissue>
    </source>
</reference>
<dbReference type="AlphaFoldDB" id="A0A2U1Q5H2"/>